<dbReference type="EMBL" id="MLAK01000186">
    <property type="protein sequence ID" value="OHT15779.1"/>
    <property type="molecule type" value="Genomic_DNA"/>
</dbReference>
<protein>
    <submittedName>
        <fullName evidence="3">Casein kinase I isoform epsilon</fullName>
    </submittedName>
</protein>
<dbReference type="Gene3D" id="1.10.510.10">
    <property type="entry name" value="Transferase(Phosphotransferase) domain 1"/>
    <property type="match status" value="1"/>
</dbReference>
<dbReference type="InterPro" id="IPR000719">
    <property type="entry name" value="Prot_kinase_dom"/>
</dbReference>
<dbReference type="VEuPathDB" id="TrichDB:TRFO_13767"/>
<dbReference type="SMART" id="SM00220">
    <property type="entry name" value="S_TKc"/>
    <property type="match status" value="1"/>
</dbReference>
<keyword evidence="4" id="KW-1185">Reference proteome</keyword>
<gene>
    <name evidence="3" type="ORF">TRFO_13767</name>
</gene>
<organism evidence="3 4">
    <name type="scientific">Tritrichomonas foetus</name>
    <dbReference type="NCBI Taxonomy" id="1144522"/>
    <lineage>
        <taxon>Eukaryota</taxon>
        <taxon>Metamonada</taxon>
        <taxon>Parabasalia</taxon>
        <taxon>Tritrichomonadida</taxon>
        <taxon>Tritrichomonadidae</taxon>
        <taxon>Tritrichomonas</taxon>
    </lineage>
</organism>
<dbReference type="InterPro" id="IPR017441">
    <property type="entry name" value="Protein_kinase_ATP_BS"/>
</dbReference>
<sequence length="357" mass="41615">MNAKIANKFMTKEMIGYGSFGSIYSGINIYNNDQVAIKFETSVNMKQKLFRESRIYQIISGAPGFPTLKHYGTEGDTAAMIIDLLGQNISALFEARHRSFSLKTVLMIADQTLTRIEYLHKKSIIHRDIKPENMAIGNGKHRNTIYLIDFGLAKSYCDMKTHQHNEFKTVPFLVGTPLYASINAMKNQEQSRRDDLESLAYVLLYLLRGNLPWEKTHSGNLKEAQENILRIKEQVTIEDLCRGLPEEFAILLSSVRQLEFDEEPKYSEYRRMFMQLFQRNNFHYDYQYDWEEKVSDFFIDKSDEHIIEKRKTTRAELLKKRVPSIHSMVPSSPPKESKFDFTTLARKKRMASLKVFT</sequence>
<dbReference type="RefSeq" id="XP_068368915.1">
    <property type="nucleotide sequence ID" value="XM_068497439.1"/>
</dbReference>
<dbReference type="PROSITE" id="PS00107">
    <property type="entry name" value="PROTEIN_KINASE_ATP"/>
    <property type="match status" value="1"/>
</dbReference>
<dbReference type="InterPro" id="IPR011009">
    <property type="entry name" value="Kinase-like_dom_sf"/>
</dbReference>
<dbReference type="PANTHER" id="PTHR11909">
    <property type="entry name" value="CASEIN KINASE-RELATED"/>
    <property type="match status" value="1"/>
</dbReference>
<dbReference type="CDD" id="cd14016">
    <property type="entry name" value="STKc_CK1"/>
    <property type="match status" value="1"/>
</dbReference>
<dbReference type="GeneID" id="94832143"/>
<keyword evidence="3" id="KW-0808">Transferase</keyword>
<dbReference type="PROSITE" id="PS50011">
    <property type="entry name" value="PROTEIN_KINASE_DOM"/>
    <property type="match status" value="1"/>
</dbReference>
<dbReference type="Pfam" id="PF00069">
    <property type="entry name" value="Pkinase"/>
    <property type="match status" value="1"/>
</dbReference>
<evidence type="ECO:0000256" key="1">
    <source>
        <dbReference type="PROSITE-ProRule" id="PRU10141"/>
    </source>
</evidence>
<dbReference type="FunFam" id="1.10.510.10:FF:000596">
    <property type="entry name" value="CK1 family protein kinase"/>
    <property type="match status" value="1"/>
</dbReference>
<dbReference type="GO" id="GO:0004672">
    <property type="term" value="F:protein kinase activity"/>
    <property type="evidence" value="ECO:0007669"/>
    <property type="project" value="InterPro"/>
</dbReference>
<dbReference type="SUPFAM" id="SSF56112">
    <property type="entry name" value="Protein kinase-like (PK-like)"/>
    <property type="match status" value="1"/>
</dbReference>
<feature type="binding site" evidence="1">
    <location>
        <position position="38"/>
    </location>
    <ligand>
        <name>ATP</name>
        <dbReference type="ChEBI" id="CHEBI:30616"/>
    </ligand>
</feature>
<name>A0A1J4KX02_9EUKA</name>
<accession>A0A1J4KX02</accession>
<dbReference type="InterPro" id="IPR050235">
    <property type="entry name" value="CK1_Ser-Thr_kinase"/>
</dbReference>
<evidence type="ECO:0000259" key="2">
    <source>
        <dbReference type="PROSITE" id="PS50011"/>
    </source>
</evidence>
<evidence type="ECO:0000313" key="4">
    <source>
        <dbReference type="Proteomes" id="UP000179807"/>
    </source>
</evidence>
<comment type="caution">
    <text evidence="3">The sequence shown here is derived from an EMBL/GenBank/DDBJ whole genome shotgun (WGS) entry which is preliminary data.</text>
</comment>
<evidence type="ECO:0000313" key="3">
    <source>
        <dbReference type="EMBL" id="OHT15779.1"/>
    </source>
</evidence>
<keyword evidence="3" id="KW-0418">Kinase</keyword>
<dbReference type="OrthoDB" id="5800476at2759"/>
<dbReference type="GO" id="GO:0005524">
    <property type="term" value="F:ATP binding"/>
    <property type="evidence" value="ECO:0007669"/>
    <property type="project" value="UniProtKB-UniRule"/>
</dbReference>
<reference evidence="3" key="1">
    <citation type="submission" date="2016-10" db="EMBL/GenBank/DDBJ databases">
        <authorList>
            <person name="Benchimol M."/>
            <person name="Almeida L.G."/>
            <person name="Vasconcelos A.T."/>
            <person name="Perreira-Neves A."/>
            <person name="Rosa I.A."/>
            <person name="Tasca T."/>
            <person name="Bogo M.R."/>
            <person name="de Souza W."/>
        </authorList>
    </citation>
    <scope>NUCLEOTIDE SEQUENCE [LARGE SCALE GENOMIC DNA]</scope>
    <source>
        <strain evidence="3">K</strain>
    </source>
</reference>
<keyword evidence="1" id="KW-0547">Nucleotide-binding</keyword>
<feature type="domain" description="Protein kinase" evidence="2">
    <location>
        <begin position="9"/>
        <end position="277"/>
    </location>
</feature>
<proteinExistence type="predicted"/>
<dbReference type="AlphaFoldDB" id="A0A1J4KX02"/>
<keyword evidence="1" id="KW-0067">ATP-binding</keyword>
<dbReference type="Proteomes" id="UP000179807">
    <property type="component" value="Unassembled WGS sequence"/>
</dbReference>